<dbReference type="Pfam" id="PF00534">
    <property type="entry name" value="Glycos_transf_1"/>
    <property type="match status" value="1"/>
</dbReference>
<evidence type="ECO:0000259" key="4">
    <source>
        <dbReference type="Pfam" id="PF13579"/>
    </source>
</evidence>
<dbReference type="InterPro" id="IPR028098">
    <property type="entry name" value="Glyco_trans_4-like_N"/>
</dbReference>
<evidence type="ECO:0000313" key="6">
    <source>
        <dbReference type="Proteomes" id="UP000272015"/>
    </source>
</evidence>
<dbReference type="PANTHER" id="PTHR12526:SF638">
    <property type="entry name" value="SPORE COAT PROTEIN SA"/>
    <property type="match status" value="1"/>
</dbReference>
<dbReference type="GO" id="GO:0016757">
    <property type="term" value="F:glycosyltransferase activity"/>
    <property type="evidence" value="ECO:0007669"/>
    <property type="project" value="UniProtKB-KW"/>
</dbReference>
<sequence>MKILHIAPLFTPDGAFGGPTRVALRQTRELRSRGHDVLLVGTAMGYGRILPADIDGVPVKLFRAHKLLGTSGYGGLFSLKMLAWTLWKSRRADVVHVHLARDLLTMPTALLLTCLQVPLHLQLHGMIGPSSKLTSRIMDMLATRPVLNRSATIFYLSNMERDGLKGVLPVENLPVRELPNGVPAAPYEPRPDIVEVLFLARLHVRKRPVAFVEMAEILKDEFPDASYAIVGPDDGERVNVEQTIDKFNLSNRVHMEPGLAPSQTQSRMASSAIYVLPSVEEPFGMTIIEALAIGRPVVITNSCALAPFVEMNRCGFVTDGSPEDLARAVSKLLRDPKAATDMGLRGRLAVQKEYSIQHVVDVLEARYGNPRTLNEESAALLAPAAEDK</sequence>
<evidence type="ECO:0000313" key="5">
    <source>
        <dbReference type="EMBL" id="RJT90439.1"/>
    </source>
</evidence>
<evidence type="ECO:0000256" key="1">
    <source>
        <dbReference type="ARBA" id="ARBA00022676"/>
    </source>
</evidence>
<evidence type="ECO:0000256" key="2">
    <source>
        <dbReference type="ARBA" id="ARBA00022679"/>
    </source>
</evidence>
<reference evidence="5 6" key="1">
    <citation type="submission" date="2018-09" db="EMBL/GenBank/DDBJ databases">
        <title>Novel species of Cryobacterium.</title>
        <authorList>
            <person name="Liu Q."/>
            <person name="Xin Y.-H."/>
        </authorList>
    </citation>
    <scope>NUCLEOTIDE SEQUENCE [LARGE SCALE GENOMIC DNA]</scope>
    <source>
        <strain evidence="5 6">Hh39</strain>
    </source>
</reference>
<organism evidence="5 6">
    <name type="scientific">Cryobacterium melibiosiphilum</name>
    <dbReference type="NCBI Taxonomy" id="995039"/>
    <lineage>
        <taxon>Bacteria</taxon>
        <taxon>Bacillati</taxon>
        <taxon>Actinomycetota</taxon>
        <taxon>Actinomycetes</taxon>
        <taxon>Micrococcales</taxon>
        <taxon>Microbacteriaceae</taxon>
        <taxon>Cryobacterium</taxon>
    </lineage>
</organism>
<keyword evidence="6" id="KW-1185">Reference proteome</keyword>
<keyword evidence="1" id="KW-0328">Glycosyltransferase</keyword>
<dbReference type="Pfam" id="PF13579">
    <property type="entry name" value="Glyco_trans_4_4"/>
    <property type="match status" value="1"/>
</dbReference>
<gene>
    <name evidence="5" type="ORF">D6T64_03875</name>
</gene>
<dbReference type="AlphaFoldDB" id="A0A3A5MRI9"/>
<comment type="caution">
    <text evidence="5">The sequence shown here is derived from an EMBL/GenBank/DDBJ whole genome shotgun (WGS) entry which is preliminary data.</text>
</comment>
<dbReference type="InterPro" id="IPR001296">
    <property type="entry name" value="Glyco_trans_1"/>
</dbReference>
<dbReference type="PANTHER" id="PTHR12526">
    <property type="entry name" value="GLYCOSYLTRANSFERASE"/>
    <property type="match status" value="1"/>
</dbReference>
<protein>
    <submittedName>
        <fullName evidence="5">Glycosyltransferase</fullName>
    </submittedName>
</protein>
<name>A0A3A5MRI9_9MICO</name>
<evidence type="ECO:0000259" key="3">
    <source>
        <dbReference type="Pfam" id="PF00534"/>
    </source>
</evidence>
<dbReference type="Proteomes" id="UP000272015">
    <property type="component" value="Unassembled WGS sequence"/>
</dbReference>
<dbReference type="Gene3D" id="3.40.50.2000">
    <property type="entry name" value="Glycogen Phosphorylase B"/>
    <property type="match status" value="2"/>
</dbReference>
<accession>A0A3A5MRI9</accession>
<feature type="domain" description="Glycosyltransferase subfamily 4-like N-terminal" evidence="4">
    <location>
        <begin position="17"/>
        <end position="181"/>
    </location>
</feature>
<proteinExistence type="predicted"/>
<dbReference type="RefSeq" id="WP_119971900.1">
    <property type="nucleotide sequence ID" value="NZ_JBHSQA010000025.1"/>
</dbReference>
<dbReference type="OrthoDB" id="4316343at2"/>
<keyword evidence="2 5" id="KW-0808">Transferase</keyword>
<dbReference type="EMBL" id="QZVS01000060">
    <property type="protein sequence ID" value="RJT90439.1"/>
    <property type="molecule type" value="Genomic_DNA"/>
</dbReference>
<dbReference type="SUPFAM" id="SSF53756">
    <property type="entry name" value="UDP-Glycosyltransferase/glycogen phosphorylase"/>
    <property type="match status" value="1"/>
</dbReference>
<feature type="domain" description="Glycosyl transferase family 1" evidence="3">
    <location>
        <begin position="195"/>
        <end position="347"/>
    </location>
</feature>